<dbReference type="EMBL" id="FNID01000037">
    <property type="protein sequence ID" value="SDN88150.1"/>
    <property type="molecule type" value="Genomic_DNA"/>
</dbReference>
<protein>
    <submittedName>
        <fullName evidence="2">Uncharacterized protein</fullName>
    </submittedName>
</protein>
<keyword evidence="3" id="KW-1185">Reference proteome</keyword>
<feature type="region of interest" description="Disordered" evidence="1">
    <location>
        <begin position="210"/>
        <end position="338"/>
    </location>
</feature>
<reference evidence="2 3" key="1">
    <citation type="submission" date="2016-10" db="EMBL/GenBank/DDBJ databases">
        <authorList>
            <person name="de Groot N.N."/>
        </authorList>
    </citation>
    <scope>NUCLEOTIDE SEQUENCE [LARGE SCALE GENOMIC DNA]</scope>
    <source>
        <strain evidence="2 3">CGMCC 1.5012</strain>
    </source>
</reference>
<sequence>MAEKRQDTLMRLLNETFLRINSSEAELTQFLSFIGNVYKYPFVQQVLIYAQRPDATAVAPMNVWNDKVGRRIQRGSKAIAVLDTHYDKVINLFDLSDTYGPIETMPYVWELREENIKPVLEIFEVEEAHPPVYLLQNSLLDKIALTGLSETGMSCIYKAVCNRIGMNVSTQFPSILSFKEFIQVSTEIQSILRTIEQAVKDYERRSHHEQLNLYGEGRPAVPEPDRGNTDDGGTREVRSDRPQIPSGGEVQPVSGVDGREQTERLSSETGHSLQNTTVRFDGKTSTGTSLSGERRVSEQSAVPESNLSAGRGDITGTAHRGTSSPVKNNTPFKPDTITSQSSLFDTGFDVTEDTIYLAAANVTLTEINEEIGRYEKDFDSGAILTFSQGEEWDALEQERDRILSTLPKPPAAEQNEPVAEAPIIPLQPIKSQPQ</sequence>
<accession>A0A1H0F0I6</accession>
<evidence type="ECO:0000313" key="3">
    <source>
        <dbReference type="Proteomes" id="UP000199182"/>
    </source>
</evidence>
<dbReference type="RefSeq" id="WP_242871760.1">
    <property type="nucleotide sequence ID" value="NZ_FNID01000037.1"/>
</dbReference>
<feature type="compositionally biased region" description="Polar residues" evidence="1">
    <location>
        <begin position="320"/>
        <end position="338"/>
    </location>
</feature>
<dbReference type="STRING" id="258515.SAMN05192585_13715"/>
<evidence type="ECO:0000256" key="1">
    <source>
        <dbReference type="SAM" id="MobiDB-lite"/>
    </source>
</evidence>
<feature type="compositionally biased region" description="Polar residues" evidence="1">
    <location>
        <begin position="298"/>
        <end position="308"/>
    </location>
</feature>
<proteinExistence type="predicted"/>
<feature type="compositionally biased region" description="Basic and acidic residues" evidence="1">
    <location>
        <begin position="257"/>
        <end position="266"/>
    </location>
</feature>
<feature type="compositionally biased region" description="Basic and acidic residues" evidence="1">
    <location>
        <begin position="223"/>
        <end position="241"/>
    </location>
</feature>
<feature type="compositionally biased region" description="Polar residues" evidence="1">
    <location>
        <begin position="267"/>
        <end position="291"/>
    </location>
</feature>
<gene>
    <name evidence="2" type="ORF">SAMN05192585_13715</name>
</gene>
<evidence type="ECO:0000313" key="2">
    <source>
        <dbReference type="EMBL" id="SDN88150.1"/>
    </source>
</evidence>
<organism evidence="2 3">
    <name type="scientific">Acetanaerobacterium elongatum</name>
    <dbReference type="NCBI Taxonomy" id="258515"/>
    <lineage>
        <taxon>Bacteria</taxon>
        <taxon>Bacillati</taxon>
        <taxon>Bacillota</taxon>
        <taxon>Clostridia</taxon>
        <taxon>Eubacteriales</taxon>
        <taxon>Oscillospiraceae</taxon>
        <taxon>Acetanaerobacterium</taxon>
    </lineage>
</organism>
<feature type="region of interest" description="Disordered" evidence="1">
    <location>
        <begin position="406"/>
        <end position="434"/>
    </location>
</feature>
<dbReference type="Proteomes" id="UP000199182">
    <property type="component" value="Unassembled WGS sequence"/>
</dbReference>
<name>A0A1H0F0I6_9FIRM</name>
<dbReference type="AlphaFoldDB" id="A0A1H0F0I6"/>